<dbReference type="InterPro" id="IPR002110">
    <property type="entry name" value="Ankyrin_rpt"/>
</dbReference>
<dbReference type="EMBL" id="CAJNNW010032239">
    <property type="protein sequence ID" value="CAE8711900.1"/>
    <property type="molecule type" value="Genomic_DNA"/>
</dbReference>
<organism evidence="5 6">
    <name type="scientific">Polarella glacialis</name>
    <name type="common">Dinoflagellate</name>
    <dbReference type="NCBI Taxonomy" id="89957"/>
    <lineage>
        <taxon>Eukaryota</taxon>
        <taxon>Sar</taxon>
        <taxon>Alveolata</taxon>
        <taxon>Dinophyceae</taxon>
        <taxon>Suessiales</taxon>
        <taxon>Suessiaceae</taxon>
        <taxon>Polarella</taxon>
    </lineage>
</organism>
<feature type="repeat" description="ANK" evidence="3">
    <location>
        <begin position="240"/>
        <end position="272"/>
    </location>
</feature>
<dbReference type="SUPFAM" id="SSF48403">
    <property type="entry name" value="Ankyrin repeat"/>
    <property type="match status" value="1"/>
</dbReference>
<dbReference type="Proteomes" id="UP000626109">
    <property type="component" value="Unassembled WGS sequence"/>
</dbReference>
<sequence>MAAELQPDVYDALWLQSVTGPTHCAGQYKLVRAETANGKPLWKKTTAATTTTTATATTAGSEKPEEDRWLYANKRGFWCVGGEDAKAKNFDCDTCFLYRKQLPNLDNSVPYTVKGGDWQWWDEGKKKWLDDPSIKVSEVPEASAEERLEAALREVAQLRSLAQRPGQQEDIGLPTRRASGLCLLGVDLTAPVFSDEDGNTLLMLAAGQGWYELSAFLCAARGVALTGGHQAYVDARSSETGWTALLCAARRGNLEIAELLLGSRATPNLASSRGGLTPLMLAADAGRPDFCNALVAARADVAARLRLGDARVALDFASHADQPTPMPEAIIAGRSAARQILDSALAAQVAAARPPALVSCDWSREARLKRRRRRSVSYTVDDEVRILWRVDAALKEVVVQEVREGDRAYVAGVQPGWGLLSIDGSEAAARDFYLSGSSRLFDLPKPPVTLEFGRPLDFPDDLWHARLAEMVDQKCPKTTATTTVAGNRL</sequence>
<evidence type="ECO:0000256" key="4">
    <source>
        <dbReference type="SAM" id="MobiDB-lite"/>
    </source>
</evidence>
<evidence type="ECO:0000313" key="5">
    <source>
        <dbReference type="EMBL" id="CAE8711900.1"/>
    </source>
</evidence>
<feature type="region of interest" description="Disordered" evidence="4">
    <location>
        <begin position="42"/>
        <end position="63"/>
    </location>
</feature>
<dbReference type="SMART" id="SM00248">
    <property type="entry name" value="ANK"/>
    <property type="match status" value="2"/>
</dbReference>
<keyword evidence="1" id="KW-0677">Repeat</keyword>
<accession>A0A813KSI8</accession>
<dbReference type="PROSITE" id="PS50088">
    <property type="entry name" value="ANK_REPEAT"/>
    <property type="match status" value="2"/>
</dbReference>
<dbReference type="PANTHER" id="PTHR24161">
    <property type="entry name" value="ANK_REP_REGION DOMAIN-CONTAINING PROTEIN-RELATED"/>
    <property type="match status" value="1"/>
</dbReference>
<feature type="repeat" description="ANK" evidence="3">
    <location>
        <begin position="274"/>
        <end position="306"/>
    </location>
</feature>
<gene>
    <name evidence="5" type="ORF">PGLA2088_LOCUS36729</name>
</gene>
<keyword evidence="2 3" id="KW-0040">ANK repeat</keyword>
<protein>
    <recommendedName>
        <fullName evidence="7">RING-type E3 ubiquitin transferase</fullName>
    </recommendedName>
</protein>
<dbReference type="Pfam" id="PF12796">
    <property type="entry name" value="Ank_2"/>
    <property type="match status" value="1"/>
</dbReference>
<evidence type="ECO:0000256" key="2">
    <source>
        <dbReference type="ARBA" id="ARBA00023043"/>
    </source>
</evidence>
<dbReference type="InterPro" id="IPR036770">
    <property type="entry name" value="Ankyrin_rpt-contain_sf"/>
</dbReference>
<dbReference type="Gene3D" id="1.25.40.20">
    <property type="entry name" value="Ankyrin repeat-containing domain"/>
    <property type="match status" value="1"/>
</dbReference>
<feature type="compositionally biased region" description="Low complexity" evidence="4">
    <location>
        <begin position="45"/>
        <end position="59"/>
    </location>
</feature>
<reference evidence="5" key="1">
    <citation type="submission" date="2021-02" db="EMBL/GenBank/DDBJ databases">
        <authorList>
            <person name="Dougan E. K."/>
            <person name="Rhodes N."/>
            <person name="Thang M."/>
            <person name="Chan C."/>
        </authorList>
    </citation>
    <scope>NUCLEOTIDE SEQUENCE</scope>
</reference>
<name>A0A813KSI8_POLGL</name>
<dbReference type="PANTHER" id="PTHR24161:SF85">
    <property type="entry name" value="PALMITOYLTRANSFERASE HIP14"/>
    <property type="match status" value="1"/>
</dbReference>
<dbReference type="AlphaFoldDB" id="A0A813KSI8"/>
<evidence type="ECO:0000256" key="3">
    <source>
        <dbReference type="PROSITE-ProRule" id="PRU00023"/>
    </source>
</evidence>
<comment type="caution">
    <text evidence="5">The sequence shown here is derived from an EMBL/GenBank/DDBJ whole genome shotgun (WGS) entry which is preliminary data.</text>
</comment>
<evidence type="ECO:0008006" key="7">
    <source>
        <dbReference type="Google" id="ProtNLM"/>
    </source>
</evidence>
<evidence type="ECO:0000313" key="6">
    <source>
        <dbReference type="Proteomes" id="UP000626109"/>
    </source>
</evidence>
<proteinExistence type="predicted"/>
<evidence type="ECO:0000256" key="1">
    <source>
        <dbReference type="ARBA" id="ARBA00022737"/>
    </source>
</evidence>